<dbReference type="Proteomes" id="UP000095286">
    <property type="component" value="Unplaced"/>
</dbReference>
<proteinExistence type="predicted"/>
<organism evidence="1 2">
    <name type="scientific">Rhabditophanes sp. KR3021</name>
    <dbReference type="NCBI Taxonomy" id="114890"/>
    <lineage>
        <taxon>Eukaryota</taxon>
        <taxon>Metazoa</taxon>
        <taxon>Ecdysozoa</taxon>
        <taxon>Nematoda</taxon>
        <taxon>Chromadorea</taxon>
        <taxon>Rhabditida</taxon>
        <taxon>Tylenchina</taxon>
        <taxon>Panagrolaimomorpha</taxon>
        <taxon>Strongyloidoidea</taxon>
        <taxon>Alloionematidae</taxon>
        <taxon>Rhabditophanes</taxon>
    </lineage>
</organism>
<dbReference type="WBParaSite" id="RSKR_0000212500.1">
    <property type="protein sequence ID" value="RSKR_0000212500.1"/>
    <property type="gene ID" value="RSKR_0000212500"/>
</dbReference>
<protein>
    <submittedName>
        <fullName evidence="2">ELMO domain-containing protein</fullName>
    </submittedName>
</protein>
<evidence type="ECO:0000313" key="1">
    <source>
        <dbReference type="Proteomes" id="UP000095286"/>
    </source>
</evidence>
<reference evidence="2" key="1">
    <citation type="submission" date="2016-11" db="UniProtKB">
        <authorList>
            <consortium name="WormBaseParasite"/>
        </authorList>
    </citation>
    <scope>IDENTIFICATION</scope>
    <source>
        <strain evidence="2">KR3021</strain>
    </source>
</reference>
<evidence type="ECO:0000313" key="2">
    <source>
        <dbReference type="WBParaSite" id="RSKR_0000212500.1"/>
    </source>
</evidence>
<accession>A0AC35TMB7</accession>
<sequence length="819" mass="93972">MQGYQTPTKSLAPYNNKVPESLVKGAVELDKQIGEYLEKRFLFPAEPRLQSCYVQYNKSTDNLENFISNVVRDLQLPPVDEHDSYSLVMDNAEYFLNQENMNKLKQGFILTLTASPKNYACKLMKTLDENSTYEQIILKTLEKLEKMACDALFFKELERVNGIKKLIEYIEVGKFNKNGTALTHLYNIFLTLMHTNDGINVMSEESYWETLSNEFVTAVASHICEKSKIETNESLIGALDIVEGILLRCGTTQLNQLKKKVPFEALIRHLEKTDKRIVIKILNLMYALYKVGDEGLKITILKDMQSHTFRNTIMKILKQYSDLNKIEEDLVGALLQLKEVTVVELAKKCSHSPPIEQIMQIQQMPSLNPIVHPQLLYTTGSAITTNFGANEDDISTSSGTDGLDYLDIDWNSFAEVVTQKPPGLLALDSILYFENNYSSLLQEINSENLIWQGTSSWPFPIVAAHLVTILVEIFEIPILDLVNGSLIKSSVSLKRVSTLSGESSETTKPKSRLFFLFLTVGSVFHEVFTLSIRLFRRTWREMHASNKDVSKVLKVVKDQLSRALINENPLTIIELDNILQKYSYYQMQKIWEKERFERDQSELQSDAIRQLKPHLRIKYEALVQQNRRNCMKKGFVFTKVPKEKTGIKSGNVATLWLWKLDKNERFLWYQDVTNDKVKNLDMSQAQKVGIEEIGDCRFDTAYVKYMSEIYGSKAKKIPNNGIAIFKQSSIEPEFNLATDDLKTLGVWQDGITSLLRNKLWTTQAIDHVEKLLRFDVNVRLMDIDCLPEIKECEIGVFVQRKVPDLPTDFSWIPPTDKLS</sequence>
<name>A0AC35TMB7_9BILA</name>